<protein>
    <submittedName>
        <fullName evidence="3">Molybdopterin-dependent oxidoreductase</fullName>
    </submittedName>
</protein>
<dbReference type="Gene3D" id="3.90.420.10">
    <property type="entry name" value="Oxidoreductase, molybdopterin-binding domain"/>
    <property type="match status" value="1"/>
</dbReference>
<evidence type="ECO:0000313" key="4">
    <source>
        <dbReference type="Proteomes" id="UP001343724"/>
    </source>
</evidence>
<feature type="chain" id="PRO_5045687032" evidence="1">
    <location>
        <begin position="33"/>
        <end position="279"/>
    </location>
</feature>
<evidence type="ECO:0000259" key="2">
    <source>
        <dbReference type="Pfam" id="PF00174"/>
    </source>
</evidence>
<evidence type="ECO:0000256" key="1">
    <source>
        <dbReference type="SAM" id="SignalP"/>
    </source>
</evidence>
<dbReference type="Pfam" id="PF00174">
    <property type="entry name" value="Oxidored_molyb"/>
    <property type="match status" value="1"/>
</dbReference>
<sequence>MSKKGSIAMSVVALGAMTLSTLPLGQASLAQAAEGPEGADVAAAEAVEGQGQVTAVNQVSNIEGTFTWNQDAVVDNPTLRKVLYEGVSTYLCGVHGNVADVAAGAASLNRPVVEGEKIVALKVSGDVGASFVASIDECLEQAPIKTTLGCTCAGNPADGRASANAEVTGFSVKALIERAQPSDEANTITFTAQDGYSVSLPLSYVMQRHSVIVTEVGGAAVNEALGCQNQLWLGATSARSFVRDVVSIEITCEDAVPEIPQAEGCNQPNVGVLSGEAIA</sequence>
<name>A0ABU6IZ73_9ACTN</name>
<dbReference type="InterPro" id="IPR000572">
    <property type="entry name" value="OxRdtase_Mopterin-bd_dom"/>
</dbReference>
<dbReference type="SUPFAM" id="SSF56524">
    <property type="entry name" value="Oxidoreductase molybdopterin-binding domain"/>
    <property type="match status" value="1"/>
</dbReference>
<organism evidence="3 4">
    <name type="scientific">Adlercreutzia shanghongiae</name>
    <dbReference type="NCBI Taxonomy" id="3111773"/>
    <lineage>
        <taxon>Bacteria</taxon>
        <taxon>Bacillati</taxon>
        <taxon>Actinomycetota</taxon>
        <taxon>Coriobacteriia</taxon>
        <taxon>Eggerthellales</taxon>
        <taxon>Eggerthellaceae</taxon>
        <taxon>Adlercreutzia</taxon>
    </lineage>
</organism>
<reference evidence="3 4" key="1">
    <citation type="submission" date="2024-01" db="EMBL/GenBank/DDBJ databases">
        <title>novel species in genus Adlercreutzia.</title>
        <authorList>
            <person name="Liu X."/>
        </authorList>
    </citation>
    <scope>NUCLEOTIDE SEQUENCE [LARGE SCALE GENOMIC DNA]</scope>
    <source>
        <strain evidence="3 4">R22</strain>
    </source>
</reference>
<accession>A0ABU6IZ73</accession>
<proteinExistence type="predicted"/>
<dbReference type="InterPro" id="IPR036374">
    <property type="entry name" value="OxRdtase_Mopterin-bd_sf"/>
</dbReference>
<dbReference type="RefSeq" id="WP_326454747.1">
    <property type="nucleotide sequence ID" value="NZ_JAYMFH010000007.1"/>
</dbReference>
<feature type="signal peptide" evidence="1">
    <location>
        <begin position="1"/>
        <end position="32"/>
    </location>
</feature>
<keyword evidence="1" id="KW-0732">Signal</keyword>
<keyword evidence="4" id="KW-1185">Reference proteome</keyword>
<dbReference type="EMBL" id="JAYMFH010000007">
    <property type="protein sequence ID" value="MEC4295075.1"/>
    <property type="molecule type" value="Genomic_DNA"/>
</dbReference>
<evidence type="ECO:0000313" key="3">
    <source>
        <dbReference type="EMBL" id="MEC4295075.1"/>
    </source>
</evidence>
<feature type="domain" description="Oxidoreductase molybdopterin-binding" evidence="2">
    <location>
        <begin position="120"/>
        <end position="235"/>
    </location>
</feature>
<gene>
    <name evidence="3" type="ORF">VJ920_07110</name>
</gene>
<comment type="caution">
    <text evidence="3">The sequence shown here is derived from an EMBL/GenBank/DDBJ whole genome shotgun (WGS) entry which is preliminary data.</text>
</comment>
<dbReference type="Proteomes" id="UP001343724">
    <property type="component" value="Unassembled WGS sequence"/>
</dbReference>